<dbReference type="SUPFAM" id="SSF47823">
    <property type="entry name" value="lambda integrase-like, N-terminal domain"/>
    <property type="match status" value="1"/>
</dbReference>
<dbReference type="Pfam" id="PF13495">
    <property type="entry name" value="Phage_int_SAM_4"/>
    <property type="match status" value="1"/>
</dbReference>
<dbReference type="InterPro" id="IPR010998">
    <property type="entry name" value="Integrase_recombinase_N"/>
</dbReference>
<dbReference type="RefSeq" id="WP_066625788.1">
    <property type="nucleotide sequence ID" value="NZ_FQXL01000013.1"/>
</dbReference>
<gene>
    <name evidence="5" type="primary">xerC_8</name>
    <name evidence="5" type="ORF">CLMAG_37890</name>
</gene>
<evidence type="ECO:0000313" key="5">
    <source>
        <dbReference type="EMBL" id="KZL90878.1"/>
    </source>
</evidence>
<keyword evidence="2 3" id="KW-0238">DNA-binding</keyword>
<keyword evidence="6" id="KW-1185">Reference proteome</keyword>
<proteinExistence type="inferred from homology"/>
<dbReference type="Proteomes" id="UP000076603">
    <property type="component" value="Unassembled WGS sequence"/>
</dbReference>
<dbReference type="GO" id="GO:0003677">
    <property type="term" value="F:DNA binding"/>
    <property type="evidence" value="ECO:0007669"/>
    <property type="project" value="UniProtKB-UniRule"/>
</dbReference>
<accession>A0A161WVG2</accession>
<dbReference type="PROSITE" id="PS51900">
    <property type="entry name" value="CB"/>
    <property type="match status" value="1"/>
</dbReference>
<evidence type="ECO:0000256" key="3">
    <source>
        <dbReference type="PROSITE-ProRule" id="PRU01248"/>
    </source>
</evidence>
<evidence type="ECO:0000259" key="4">
    <source>
        <dbReference type="PROSITE" id="PS51900"/>
    </source>
</evidence>
<dbReference type="OrthoDB" id="184666at2"/>
<feature type="domain" description="Core-binding (CB)" evidence="4">
    <location>
        <begin position="1"/>
        <end position="83"/>
    </location>
</feature>
<name>A0A161WVG2_9CLOT</name>
<dbReference type="EMBL" id="LWAE01000004">
    <property type="protein sequence ID" value="KZL90878.1"/>
    <property type="molecule type" value="Genomic_DNA"/>
</dbReference>
<dbReference type="InterPro" id="IPR004107">
    <property type="entry name" value="Integrase_SAM-like_N"/>
</dbReference>
<reference evidence="5 6" key="1">
    <citation type="submission" date="2016-04" db="EMBL/GenBank/DDBJ databases">
        <title>Genome sequence of Clostridium magnum DSM 2767.</title>
        <authorList>
            <person name="Poehlein A."/>
            <person name="Uhlig R."/>
            <person name="Fischer R."/>
            <person name="Bahl H."/>
            <person name="Daniel R."/>
        </authorList>
    </citation>
    <scope>NUCLEOTIDE SEQUENCE [LARGE SCALE GENOMIC DNA]</scope>
    <source>
        <strain evidence="5 6">DSM 2767</strain>
    </source>
</reference>
<protein>
    <submittedName>
        <fullName evidence="5">Tyrosine recombinase XerC</fullName>
    </submittedName>
</protein>
<dbReference type="Gene3D" id="1.10.150.130">
    <property type="match status" value="1"/>
</dbReference>
<organism evidence="5 6">
    <name type="scientific">Clostridium magnum DSM 2767</name>
    <dbReference type="NCBI Taxonomy" id="1121326"/>
    <lineage>
        <taxon>Bacteria</taxon>
        <taxon>Bacillati</taxon>
        <taxon>Bacillota</taxon>
        <taxon>Clostridia</taxon>
        <taxon>Eubacteriales</taxon>
        <taxon>Clostridiaceae</taxon>
        <taxon>Clostridium</taxon>
    </lineage>
</organism>
<comment type="similarity">
    <text evidence="1">Belongs to the 'phage' integrase family.</text>
</comment>
<dbReference type="AlphaFoldDB" id="A0A161WVG2"/>
<dbReference type="GO" id="GO:0015074">
    <property type="term" value="P:DNA integration"/>
    <property type="evidence" value="ECO:0007669"/>
    <property type="project" value="InterPro"/>
</dbReference>
<comment type="caution">
    <text evidence="5">The sequence shown here is derived from an EMBL/GenBank/DDBJ whole genome shotgun (WGS) entry which is preliminary data.</text>
</comment>
<evidence type="ECO:0000313" key="6">
    <source>
        <dbReference type="Proteomes" id="UP000076603"/>
    </source>
</evidence>
<evidence type="ECO:0000256" key="2">
    <source>
        <dbReference type="ARBA" id="ARBA00023125"/>
    </source>
</evidence>
<evidence type="ECO:0000256" key="1">
    <source>
        <dbReference type="ARBA" id="ARBA00008857"/>
    </source>
</evidence>
<sequence length="101" mass="12513">MIEEFEKYLLYKERKSLSTIKTYSRCIEQFINWYYSSKNENIYQLDKETSKEYKDYLLLVEKKNTQTINVKLCALAMLSRFFYYKNPPKNYIVRKKYKRVN</sequence>
<dbReference type="PATRIC" id="fig|1121326.3.peg.3833"/>
<dbReference type="InterPro" id="IPR044068">
    <property type="entry name" value="CB"/>
</dbReference>